<feature type="transmembrane region" description="Helical" evidence="7">
    <location>
        <begin position="685"/>
        <end position="709"/>
    </location>
</feature>
<dbReference type="GO" id="GO:0022857">
    <property type="term" value="F:transmembrane transporter activity"/>
    <property type="evidence" value="ECO:0007669"/>
    <property type="project" value="TreeGrafter"/>
</dbReference>
<dbReference type="Proteomes" id="UP000521199">
    <property type="component" value="Unassembled WGS sequence"/>
</dbReference>
<dbReference type="EMBL" id="JACHHP010000002">
    <property type="protein sequence ID" value="MBB5208054.1"/>
    <property type="molecule type" value="Genomic_DNA"/>
</dbReference>
<evidence type="ECO:0000256" key="1">
    <source>
        <dbReference type="ARBA" id="ARBA00004651"/>
    </source>
</evidence>
<feature type="transmembrane region" description="Helical" evidence="7">
    <location>
        <begin position="21"/>
        <end position="42"/>
    </location>
</feature>
<comment type="caution">
    <text evidence="10">The sequence shown here is derived from an EMBL/GenBank/DDBJ whole genome shotgun (WGS) entry which is preliminary data.</text>
</comment>
<proteinExistence type="inferred from homology"/>
<protein>
    <submittedName>
        <fullName evidence="10">Putative permease</fullName>
    </submittedName>
</protein>
<evidence type="ECO:0000256" key="5">
    <source>
        <dbReference type="ARBA" id="ARBA00023136"/>
    </source>
</evidence>
<evidence type="ECO:0000256" key="4">
    <source>
        <dbReference type="ARBA" id="ARBA00022989"/>
    </source>
</evidence>
<accession>A0A7W8D520</accession>
<feature type="transmembrane region" description="Helical" evidence="7">
    <location>
        <begin position="267"/>
        <end position="292"/>
    </location>
</feature>
<keyword evidence="2" id="KW-1003">Cell membrane</keyword>
<dbReference type="RefSeq" id="WP_183960557.1">
    <property type="nucleotide sequence ID" value="NZ_JACHHP010000002.1"/>
</dbReference>
<feature type="domain" description="ABC3 transporter permease C-terminal" evidence="8">
    <location>
        <begin position="689"/>
        <end position="801"/>
    </location>
</feature>
<keyword evidence="5 7" id="KW-0472">Membrane</keyword>
<evidence type="ECO:0000256" key="2">
    <source>
        <dbReference type="ARBA" id="ARBA00022475"/>
    </source>
</evidence>
<feature type="transmembrane region" description="Helical" evidence="7">
    <location>
        <begin position="730"/>
        <end position="755"/>
    </location>
</feature>
<comment type="subcellular location">
    <subcellularLocation>
        <location evidence="1">Cell membrane</location>
        <topology evidence="1">Multi-pass membrane protein</topology>
    </subcellularLocation>
</comment>
<evidence type="ECO:0000313" key="11">
    <source>
        <dbReference type="Proteomes" id="UP000521199"/>
    </source>
</evidence>
<evidence type="ECO:0000259" key="8">
    <source>
        <dbReference type="Pfam" id="PF02687"/>
    </source>
</evidence>
<evidence type="ECO:0000313" key="10">
    <source>
        <dbReference type="EMBL" id="MBB5208054.1"/>
    </source>
</evidence>
<feature type="transmembrane region" description="Helical" evidence="7">
    <location>
        <begin position="775"/>
        <end position="796"/>
    </location>
</feature>
<dbReference type="PANTHER" id="PTHR30572:SF4">
    <property type="entry name" value="ABC TRANSPORTER PERMEASE YTRF"/>
    <property type="match status" value="1"/>
</dbReference>
<keyword evidence="11" id="KW-1185">Reference proteome</keyword>
<dbReference type="InterPro" id="IPR050250">
    <property type="entry name" value="Macrolide_Exporter_MacB"/>
</dbReference>
<feature type="transmembrane region" description="Helical" evidence="7">
    <location>
        <begin position="367"/>
        <end position="387"/>
    </location>
</feature>
<feature type="domain" description="MacB-like periplasmic core" evidence="9">
    <location>
        <begin position="26"/>
        <end position="231"/>
    </location>
</feature>
<dbReference type="PANTHER" id="PTHR30572">
    <property type="entry name" value="MEMBRANE COMPONENT OF TRANSPORTER-RELATED"/>
    <property type="match status" value="1"/>
</dbReference>
<name>A0A7W8D520_9GAMM</name>
<evidence type="ECO:0000256" key="6">
    <source>
        <dbReference type="ARBA" id="ARBA00038076"/>
    </source>
</evidence>
<gene>
    <name evidence="10" type="ORF">HNQ52_001583</name>
</gene>
<dbReference type="InterPro" id="IPR025857">
    <property type="entry name" value="MacB_PCD"/>
</dbReference>
<feature type="transmembrane region" description="Helical" evidence="7">
    <location>
        <begin position="417"/>
        <end position="440"/>
    </location>
</feature>
<feature type="domain" description="MacB-like periplasmic core" evidence="9">
    <location>
        <begin position="423"/>
        <end position="651"/>
    </location>
</feature>
<organism evidence="10 11">
    <name type="scientific">Chiayiivirga flava</name>
    <dbReference type="NCBI Taxonomy" id="659595"/>
    <lineage>
        <taxon>Bacteria</taxon>
        <taxon>Pseudomonadati</taxon>
        <taxon>Pseudomonadota</taxon>
        <taxon>Gammaproteobacteria</taxon>
        <taxon>Lysobacterales</taxon>
        <taxon>Lysobacteraceae</taxon>
        <taxon>Chiayiivirga</taxon>
    </lineage>
</organism>
<reference evidence="10 11" key="1">
    <citation type="submission" date="2020-08" db="EMBL/GenBank/DDBJ databases">
        <title>Genomic Encyclopedia of Type Strains, Phase IV (KMG-IV): sequencing the most valuable type-strain genomes for metagenomic binning, comparative biology and taxonomic classification.</title>
        <authorList>
            <person name="Goeker M."/>
        </authorList>
    </citation>
    <scope>NUCLEOTIDE SEQUENCE [LARGE SCALE GENOMIC DNA]</scope>
    <source>
        <strain evidence="10 11">DSM 24163</strain>
    </source>
</reference>
<sequence length="808" mass="84698">MFLSRSVWLLALRGLQRHRRANAAIVATLAVLAAVLVAMLSLGHNLLVAPWTYDSARFGVLRHGIAGSTQERYGFAPDAYRALRDAGVFESLAASTTHPVAFGDGLGAARPLTLVRTTPSALDVTDAQPLLGRFVAADEDGDTRRVVISHALWKGDFDGRADVLGQDLLFDGQRHEIVGVMPPRFHFMGGDVWTAHLDDPARDTTTDTRLVLNFKLRAGVSIADTAAALVAVADALPGRGDPARYPRGWHMTPLRVIDAVTGPQRPAIVVVLAGAAALLVLGVLNVAALLVARQIADAGTVATRRALGESRRLGVAVAFVESLLLALAALAIALPLGRVLFDRFVGLVALEWVPRELEGAFAYSTPALWSLPWIGIAIAALLTLLRLPALLHGDARGALSGQTRVGGRRGDMAASRWLAGLQLALASAFLVSTLAIGAGAQALAERDLGFERAATQHAVLVFPRERYADGAQRMAALDRLAETLRADGAAAVGFTTAAPLQRYTRIGHVSAMNGVTLDEAFPIDHQVAHGDLAGALGLRLREGRFLDPRIDRADGEAVAVVTRAVAERLAPQGSALGLRITAASGSDVQVARRVVGVVDDVRHESPLAPTRPTLYVPYAQDAAAATPAGGQVALLVRWQAMDAAATQRIQAALAAIDPWIALREVTTLEARAERSVAGVTLARQLFAGFAVLGLLLATLGVAAVAALGVARQHHGLAVRAAIGATPRRQVFAVFASSVRVAVPATLAGAGLAWLLVGAMQAALQDAAALQWQHLLAAPALLLACALLATLLPARAATRVQPLSLLRGG</sequence>
<evidence type="ECO:0000256" key="7">
    <source>
        <dbReference type="SAM" id="Phobius"/>
    </source>
</evidence>
<dbReference type="InterPro" id="IPR003838">
    <property type="entry name" value="ABC3_permease_C"/>
</dbReference>
<dbReference type="Pfam" id="PF02687">
    <property type="entry name" value="FtsX"/>
    <property type="match status" value="1"/>
</dbReference>
<dbReference type="Pfam" id="PF12704">
    <property type="entry name" value="MacB_PCD"/>
    <property type="match status" value="2"/>
</dbReference>
<keyword evidence="4 7" id="KW-1133">Transmembrane helix</keyword>
<keyword evidence="3 7" id="KW-0812">Transmembrane</keyword>
<evidence type="ECO:0000259" key="9">
    <source>
        <dbReference type="Pfam" id="PF12704"/>
    </source>
</evidence>
<comment type="similarity">
    <text evidence="6">Belongs to the ABC-4 integral membrane protein family.</text>
</comment>
<feature type="transmembrane region" description="Helical" evidence="7">
    <location>
        <begin position="313"/>
        <end position="334"/>
    </location>
</feature>
<dbReference type="GO" id="GO:0005886">
    <property type="term" value="C:plasma membrane"/>
    <property type="evidence" value="ECO:0007669"/>
    <property type="project" value="UniProtKB-SubCell"/>
</dbReference>
<evidence type="ECO:0000256" key="3">
    <source>
        <dbReference type="ARBA" id="ARBA00022692"/>
    </source>
</evidence>
<dbReference type="AlphaFoldDB" id="A0A7W8D520"/>